<dbReference type="KEGG" id="obi:106878100"/>
<dbReference type="Gene3D" id="2.30.29.30">
    <property type="entry name" value="Pleckstrin-homology domain (PH domain)/Phosphotyrosine-binding domain (PTB)"/>
    <property type="match status" value="1"/>
</dbReference>
<proteinExistence type="predicted"/>
<gene>
    <name evidence="5" type="ORF">OCBIM_22036923mg</name>
</gene>
<reference evidence="5" key="1">
    <citation type="submission" date="2015-07" db="EMBL/GenBank/DDBJ databases">
        <title>MeaNS - Measles Nucleotide Surveillance Program.</title>
        <authorList>
            <person name="Tran T."/>
            <person name="Druce J."/>
        </authorList>
    </citation>
    <scope>NUCLEOTIDE SEQUENCE</scope>
    <source>
        <strain evidence="5">UCB-OBI-ISO-001</strain>
        <tissue evidence="5">Gonad</tissue>
    </source>
</reference>
<dbReference type="EMBL" id="KQ422894">
    <property type="protein sequence ID" value="KOF74042.1"/>
    <property type="molecule type" value="Genomic_DNA"/>
</dbReference>
<dbReference type="EMBL" id="KQ422894">
    <property type="protein sequence ID" value="KOF74045.1"/>
    <property type="molecule type" value="Genomic_DNA"/>
</dbReference>
<dbReference type="InterPro" id="IPR039680">
    <property type="entry name" value="PLEKHB1/2"/>
</dbReference>
<dbReference type="GO" id="GO:0016020">
    <property type="term" value="C:membrane"/>
    <property type="evidence" value="ECO:0007669"/>
    <property type="project" value="UniProtKB-SubCell"/>
</dbReference>
<dbReference type="EMBL" id="KQ422894">
    <property type="protein sequence ID" value="KOF74041.1"/>
    <property type="molecule type" value="Genomic_DNA"/>
</dbReference>
<comment type="subcellular location">
    <subcellularLocation>
        <location evidence="1">Membrane</location>
    </subcellularLocation>
</comment>
<dbReference type="OMA" id="RRWNSYP"/>
<evidence type="ECO:0000259" key="4">
    <source>
        <dbReference type="PROSITE" id="PS50003"/>
    </source>
</evidence>
<dbReference type="EMBL" id="KQ422894">
    <property type="protein sequence ID" value="KOF74043.1"/>
    <property type="molecule type" value="Genomic_DNA"/>
</dbReference>
<dbReference type="PANTHER" id="PTHR14309:SF10">
    <property type="entry name" value="PH DOMAIN-CONTAINING PROTEIN"/>
    <property type="match status" value="1"/>
</dbReference>
<dbReference type="SMART" id="SM00233">
    <property type="entry name" value="PH"/>
    <property type="match status" value="1"/>
</dbReference>
<protein>
    <recommendedName>
        <fullName evidence="4">PH domain-containing protein</fullName>
    </recommendedName>
</protein>
<keyword evidence="3" id="KW-1133">Transmembrane helix</keyword>
<sequence>MDYEIMKAGWMHRQSSILHRWKKNWFVLYKNGKLRYFESPNSRCCDNVLMIPSALVCIKTGKQVAISNPLPSHLNRNCLIELVARERKLLLCAESSDDTSAWKMAIEEARAVRPTRRFSDTFRPDHHQGMEPPPSYAELYNQPQILTYATNEYPTGYSVHHVNSLPYGTRQIYVQEPYRQRYTGCDVAMGVATGALVGSMLWSPFLWWW</sequence>
<dbReference type="GO" id="GO:0045595">
    <property type="term" value="P:regulation of cell differentiation"/>
    <property type="evidence" value="ECO:0007669"/>
    <property type="project" value="TreeGrafter"/>
</dbReference>
<evidence type="ECO:0000313" key="5">
    <source>
        <dbReference type="EMBL" id="KOF74041.1"/>
    </source>
</evidence>
<dbReference type="PROSITE" id="PS50003">
    <property type="entry name" value="PH_DOMAIN"/>
    <property type="match status" value="1"/>
</dbReference>
<dbReference type="InterPro" id="IPR001849">
    <property type="entry name" value="PH_domain"/>
</dbReference>
<dbReference type="AlphaFoldDB" id="A0A0L8GAI2"/>
<dbReference type="Pfam" id="PF00169">
    <property type="entry name" value="PH"/>
    <property type="match status" value="1"/>
</dbReference>
<evidence type="ECO:0000256" key="1">
    <source>
        <dbReference type="ARBA" id="ARBA00004370"/>
    </source>
</evidence>
<accession>A0A0L8GAI2</accession>
<feature type="domain" description="PH" evidence="4">
    <location>
        <begin position="4"/>
        <end position="111"/>
    </location>
</feature>
<dbReference type="EMBL" id="KQ422894">
    <property type="protein sequence ID" value="KOF74040.1"/>
    <property type="molecule type" value="Genomic_DNA"/>
</dbReference>
<evidence type="ECO:0000256" key="2">
    <source>
        <dbReference type="ARBA" id="ARBA00023136"/>
    </source>
</evidence>
<dbReference type="OrthoDB" id="2157866at2759"/>
<name>A0A0L8GAI2_OCTBM</name>
<keyword evidence="2 3" id="KW-0472">Membrane</keyword>
<dbReference type="EMBL" id="KQ422894">
    <property type="protein sequence ID" value="KOF74046.1"/>
    <property type="molecule type" value="Genomic_DNA"/>
</dbReference>
<dbReference type="STRING" id="37653.A0A0L8GAI2"/>
<dbReference type="InterPro" id="IPR011993">
    <property type="entry name" value="PH-like_dom_sf"/>
</dbReference>
<keyword evidence="3" id="KW-0812">Transmembrane</keyword>
<feature type="transmembrane region" description="Helical" evidence="3">
    <location>
        <begin position="187"/>
        <end position="208"/>
    </location>
</feature>
<dbReference type="SUPFAM" id="SSF50729">
    <property type="entry name" value="PH domain-like"/>
    <property type="match status" value="1"/>
</dbReference>
<dbReference type="PANTHER" id="PTHR14309">
    <property type="entry name" value="EXPRESSED PROTEIN"/>
    <property type="match status" value="1"/>
</dbReference>
<dbReference type="EMBL" id="KQ422894">
    <property type="protein sequence ID" value="KOF74044.1"/>
    <property type="molecule type" value="Genomic_DNA"/>
</dbReference>
<evidence type="ECO:0000256" key="3">
    <source>
        <dbReference type="SAM" id="Phobius"/>
    </source>
</evidence>
<organism evidence="5">
    <name type="scientific">Octopus bimaculoides</name>
    <name type="common">California two-spotted octopus</name>
    <dbReference type="NCBI Taxonomy" id="37653"/>
    <lineage>
        <taxon>Eukaryota</taxon>
        <taxon>Metazoa</taxon>
        <taxon>Spiralia</taxon>
        <taxon>Lophotrochozoa</taxon>
        <taxon>Mollusca</taxon>
        <taxon>Cephalopoda</taxon>
        <taxon>Coleoidea</taxon>
        <taxon>Octopodiformes</taxon>
        <taxon>Octopoda</taxon>
        <taxon>Incirrata</taxon>
        <taxon>Octopodidae</taxon>
        <taxon>Octopus</taxon>
    </lineage>
</organism>
<dbReference type="FunFam" id="2.30.29.30:FF:000073">
    <property type="entry name" value="Pleckstrin homology domain-containing family B member 2"/>
    <property type="match status" value="1"/>
</dbReference>